<proteinExistence type="predicted"/>
<dbReference type="RefSeq" id="WP_182457475.1">
    <property type="nucleotide sequence ID" value="NZ_CP059732.1"/>
</dbReference>
<keyword evidence="1" id="KW-0812">Transmembrane</keyword>
<dbReference type="Proteomes" id="UP000515369">
    <property type="component" value="Chromosome"/>
</dbReference>
<accession>A0A7G5GNB6</accession>
<keyword evidence="1" id="KW-1133">Transmembrane helix</keyword>
<keyword evidence="1" id="KW-0472">Membrane</keyword>
<dbReference type="AlphaFoldDB" id="A0A7G5GNB6"/>
<feature type="transmembrane region" description="Helical" evidence="1">
    <location>
        <begin position="63"/>
        <end position="87"/>
    </location>
</feature>
<dbReference type="KEGG" id="sfol:H3H32_20320"/>
<feature type="transmembrane region" description="Helical" evidence="1">
    <location>
        <begin position="36"/>
        <end position="57"/>
    </location>
</feature>
<dbReference type="EMBL" id="CP059732">
    <property type="protein sequence ID" value="QMW00358.1"/>
    <property type="molecule type" value="Genomic_DNA"/>
</dbReference>
<gene>
    <name evidence="2" type="ORF">H3H32_20320</name>
</gene>
<reference evidence="2 3" key="1">
    <citation type="submission" date="2020-07" db="EMBL/GenBank/DDBJ databases">
        <title>Spirosoma foliorum sp. nov., isolated from the leaves on the Nejang mountain Korea, Republic of.</title>
        <authorList>
            <person name="Ho H."/>
            <person name="Lee Y.-J."/>
            <person name="Nurcahyanto D.-A."/>
            <person name="Kim S.-G."/>
        </authorList>
    </citation>
    <scope>NUCLEOTIDE SEQUENCE [LARGE SCALE GENOMIC DNA]</scope>
    <source>
        <strain evidence="2 3">PL0136</strain>
    </source>
</reference>
<protein>
    <submittedName>
        <fullName evidence="2">Osmoprotectant transporter permease</fullName>
    </submittedName>
</protein>
<evidence type="ECO:0000256" key="1">
    <source>
        <dbReference type="SAM" id="Phobius"/>
    </source>
</evidence>
<feature type="transmembrane region" description="Helical" evidence="1">
    <location>
        <begin position="6"/>
        <end position="24"/>
    </location>
</feature>
<evidence type="ECO:0000313" key="2">
    <source>
        <dbReference type="EMBL" id="QMW00358.1"/>
    </source>
</evidence>
<name>A0A7G5GNB6_9BACT</name>
<evidence type="ECO:0000313" key="3">
    <source>
        <dbReference type="Proteomes" id="UP000515369"/>
    </source>
</evidence>
<sequence>MYLFWILWGIDAFVALICLYFFFIGLGDGTVSSSNIVLWLVILSGLAVVLLGGYWLSSHQHAVIAKLLLAILAIPSLLYGLFMGLMIMGGNSGWK</sequence>
<keyword evidence="3" id="KW-1185">Reference proteome</keyword>
<organism evidence="2 3">
    <name type="scientific">Spirosoma foliorum</name>
    <dbReference type="NCBI Taxonomy" id="2710596"/>
    <lineage>
        <taxon>Bacteria</taxon>
        <taxon>Pseudomonadati</taxon>
        <taxon>Bacteroidota</taxon>
        <taxon>Cytophagia</taxon>
        <taxon>Cytophagales</taxon>
        <taxon>Cytophagaceae</taxon>
        <taxon>Spirosoma</taxon>
    </lineage>
</organism>